<gene>
    <name evidence="2" type="ORF">NDI54_18755</name>
</gene>
<comment type="caution">
    <text evidence="2">The sequence shown here is derived from an EMBL/GenBank/DDBJ whole genome shotgun (WGS) entry which is preliminary data.</text>
</comment>
<dbReference type="InterPro" id="IPR029063">
    <property type="entry name" value="SAM-dependent_MTases_sf"/>
</dbReference>
<evidence type="ECO:0000313" key="3">
    <source>
        <dbReference type="Proteomes" id="UP001253439"/>
    </source>
</evidence>
<evidence type="ECO:0000259" key="1">
    <source>
        <dbReference type="Pfam" id="PF08241"/>
    </source>
</evidence>
<feature type="domain" description="Methyltransferase type 11" evidence="1">
    <location>
        <begin position="1"/>
        <end position="66"/>
    </location>
</feature>
<dbReference type="EMBL" id="JAMQOM010000013">
    <property type="protein sequence ID" value="MDS0223383.1"/>
    <property type="molecule type" value="Genomic_DNA"/>
</dbReference>
<dbReference type="InterPro" id="IPR013216">
    <property type="entry name" value="Methyltransf_11"/>
</dbReference>
<dbReference type="PANTHER" id="PTHR42912">
    <property type="entry name" value="METHYLTRANSFERASE"/>
    <property type="match status" value="1"/>
</dbReference>
<keyword evidence="2" id="KW-0489">Methyltransferase</keyword>
<dbReference type="RefSeq" id="WP_310897946.1">
    <property type="nucleotide sequence ID" value="NZ_JAMQOM010000013.1"/>
</dbReference>
<sequence>MLTEAEQRLDDSSQETTLYEMDAQDLDFPNDSFDTVISSLSTCTFPNRVEALSEMGRVCAPDGRILLLEHGRSSVGPIARFQDWRADAHFEKHSCRWNQDPLAVVAESPLTTIESSSAFFGMITEIRGECLAL</sequence>
<keyword evidence="2" id="KW-0808">Transferase</keyword>
<dbReference type="GO" id="GO:0008757">
    <property type="term" value="F:S-adenosylmethionine-dependent methyltransferase activity"/>
    <property type="evidence" value="ECO:0007669"/>
    <property type="project" value="InterPro"/>
</dbReference>
<dbReference type="Gene3D" id="3.40.50.150">
    <property type="entry name" value="Vaccinia Virus protein VP39"/>
    <property type="match status" value="1"/>
</dbReference>
<keyword evidence="3" id="KW-1185">Reference proteome</keyword>
<reference evidence="2 3" key="1">
    <citation type="submission" date="2022-06" db="EMBL/GenBank/DDBJ databases">
        <title>Haloarcula sp. a new haloarchaeum isolate from saline soil.</title>
        <authorList>
            <person name="Strakova D."/>
            <person name="Galisteo C."/>
            <person name="Sanchez-Porro C."/>
            <person name="Ventosa A."/>
        </authorList>
    </citation>
    <scope>NUCLEOTIDE SEQUENCE [LARGE SCALE GENOMIC DNA]</scope>
    <source>
        <strain evidence="2 3">S1AR25-5A</strain>
    </source>
</reference>
<dbReference type="GO" id="GO:0032259">
    <property type="term" value="P:methylation"/>
    <property type="evidence" value="ECO:0007669"/>
    <property type="project" value="UniProtKB-KW"/>
</dbReference>
<organism evidence="2 3">
    <name type="scientific">Haloarcula terrestris</name>
    <dbReference type="NCBI Taxonomy" id="2950533"/>
    <lineage>
        <taxon>Archaea</taxon>
        <taxon>Methanobacteriati</taxon>
        <taxon>Methanobacteriota</taxon>
        <taxon>Stenosarchaea group</taxon>
        <taxon>Halobacteria</taxon>
        <taxon>Halobacteriales</taxon>
        <taxon>Haloarculaceae</taxon>
        <taxon>Haloarcula</taxon>
    </lineage>
</organism>
<dbReference type="InterPro" id="IPR050508">
    <property type="entry name" value="Methyltransf_Superfamily"/>
</dbReference>
<dbReference type="SUPFAM" id="SSF53335">
    <property type="entry name" value="S-adenosyl-L-methionine-dependent methyltransferases"/>
    <property type="match status" value="1"/>
</dbReference>
<dbReference type="Proteomes" id="UP001253439">
    <property type="component" value="Unassembled WGS sequence"/>
</dbReference>
<evidence type="ECO:0000313" key="2">
    <source>
        <dbReference type="EMBL" id="MDS0223383.1"/>
    </source>
</evidence>
<dbReference type="AlphaFoldDB" id="A0AAE4JI30"/>
<name>A0AAE4JI30_9EURY</name>
<protein>
    <submittedName>
        <fullName evidence="2">Class I SAM-dependent methyltransferase</fullName>
    </submittedName>
</protein>
<proteinExistence type="predicted"/>
<accession>A0AAE4JI30</accession>
<dbReference type="Pfam" id="PF08241">
    <property type="entry name" value="Methyltransf_11"/>
    <property type="match status" value="1"/>
</dbReference>
<dbReference type="PANTHER" id="PTHR42912:SF96">
    <property type="entry name" value="METHYLTRANSFERASE DOMAIN-CONTAINING PROTEIN"/>
    <property type="match status" value="1"/>
</dbReference>